<feature type="region of interest" description="Disordered" evidence="1">
    <location>
        <begin position="308"/>
        <end position="385"/>
    </location>
</feature>
<gene>
    <name evidence="2" type="ORF">TWF191_011112</name>
    <name evidence="3" type="ORF">TWF679_003985</name>
</gene>
<feature type="compositionally biased region" description="Polar residues" evidence="1">
    <location>
        <begin position="71"/>
        <end position="80"/>
    </location>
</feature>
<dbReference type="Proteomes" id="UP000614610">
    <property type="component" value="Unassembled WGS sequence"/>
</dbReference>
<evidence type="ECO:0000313" key="4">
    <source>
        <dbReference type="Proteomes" id="UP000483672"/>
    </source>
</evidence>
<comment type="caution">
    <text evidence="3">The sequence shown here is derived from an EMBL/GenBank/DDBJ whole genome shotgun (WGS) entry which is preliminary data.</text>
</comment>
<reference evidence="3 4" key="1">
    <citation type="submission" date="2019-06" db="EMBL/GenBank/DDBJ databases">
        <authorList>
            <person name="Palmer J.M."/>
        </authorList>
    </citation>
    <scope>NUCLEOTIDE SEQUENCE</scope>
    <source>
        <strain evidence="2 4">TWF191</strain>
        <strain evidence="3">TWF679</strain>
    </source>
</reference>
<dbReference type="AlphaFoldDB" id="A0A6G1MF34"/>
<dbReference type="OrthoDB" id="3924768at2759"/>
<sequence>MAPAVAPTINIQIPQLAITDVDSSRPQTPVSMLDAESVPTSPTTKRMDSLKVDDIPAGWRRKRSLSISTMETLPTYSGPGSPTRRFGNRNRSNSVTPSMYSEAPSYRTIPEDHDSTVYHLYRIGGPQSGNMSIHEVADKSLGALPRATFADGSQRPTPGWWSRTCGAVNVRTARRPDHPKFDPRMAAYFVHKPTLPVGWKTLPYTLRVGPNRHSPISCRFDGSFAWRKWDFDFEDINGEGVVDERGVVAEDYPRKFRKPGWKKASDIGKDTTEEDQDEAEMLKEKRLVDPKTKSSCLCSSIINAVTKKMGERESRKKAGTAKSSKSTSEKPKDIIAPAPVLPVPAINITGDPLSDEEKGALTPKEQTPGVASKPTSTTRNTPALTIDTSKVCEITPPHTPSTPSHPDRVQMIWENKLGRQYSFTYKDIKFSWKGTSTLKDEHNKKWGALNRYSHLKLVAELPGETEETPVTPITPKSPRSPCLSPDDAEKPGFLLRRKSSISSITSIFSKKSTTAPKKELVVATYTCTWGKRKAGRLHIDNTSIDRLVQLIVDASPVPFSPLPRRRSTSSFSGDHYLSPDSFSPPTKKRHAHVFPTPRLPESPVPVDVFERKRLRELTVVSCVAMANGEQEKRHAIIEMTALLAEIAQNVATG</sequence>
<evidence type="ECO:0000313" key="5">
    <source>
        <dbReference type="Proteomes" id="UP000614610"/>
    </source>
</evidence>
<feature type="compositionally biased region" description="Low complexity" evidence="1">
    <location>
        <begin position="334"/>
        <end position="348"/>
    </location>
</feature>
<accession>A0A6G1MF34</accession>
<feature type="region of interest" description="Disordered" evidence="1">
    <location>
        <begin position="562"/>
        <end position="596"/>
    </location>
</feature>
<organism evidence="3 5">
    <name type="scientific">Orbilia oligospora</name>
    <name type="common">Nematode-trapping fungus</name>
    <name type="synonym">Arthrobotrys oligospora</name>
    <dbReference type="NCBI Taxonomy" id="2813651"/>
    <lineage>
        <taxon>Eukaryota</taxon>
        <taxon>Fungi</taxon>
        <taxon>Dikarya</taxon>
        <taxon>Ascomycota</taxon>
        <taxon>Pezizomycotina</taxon>
        <taxon>Orbiliomycetes</taxon>
        <taxon>Orbiliales</taxon>
        <taxon>Orbiliaceae</taxon>
        <taxon>Orbilia</taxon>
    </lineage>
</organism>
<feature type="region of interest" description="Disordered" evidence="1">
    <location>
        <begin position="463"/>
        <end position="486"/>
    </location>
</feature>
<feature type="region of interest" description="Disordered" evidence="1">
    <location>
        <begin position="71"/>
        <end position="108"/>
    </location>
</feature>
<dbReference type="EMBL" id="WIWT01000019">
    <property type="protein sequence ID" value="KAF3215468.1"/>
    <property type="molecule type" value="Genomic_DNA"/>
</dbReference>
<dbReference type="Proteomes" id="UP000483672">
    <property type="component" value="Unassembled WGS sequence"/>
</dbReference>
<evidence type="ECO:0000256" key="1">
    <source>
        <dbReference type="SAM" id="MobiDB-lite"/>
    </source>
</evidence>
<proteinExistence type="predicted"/>
<protein>
    <submittedName>
        <fullName evidence="3">Uncharacterized protein</fullName>
    </submittedName>
</protein>
<feature type="compositionally biased region" description="Polar residues" evidence="1">
    <location>
        <begin position="89"/>
        <end position="99"/>
    </location>
</feature>
<name>A0A6G1MF34_ORBOL</name>
<evidence type="ECO:0000313" key="2">
    <source>
        <dbReference type="EMBL" id="KAF3210731.1"/>
    </source>
</evidence>
<feature type="compositionally biased region" description="Polar residues" evidence="1">
    <location>
        <begin position="373"/>
        <end position="385"/>
    </location>
</feature>
<evidence type="ECO:0000313" key="3">
    <source>
        <dbReference type="EMBL" id="KAF3215468.1"/>
    </source>
</evidence>
<feature type="region of interest" description="Disordered" evidence="1">
    <location>
        <begin position="22"/>
        <end position="48"/>
    </location>
</feature>
<dbReference type="EMBL" id="WIPF01000092">
    <property type="protein sequence ID" value="KAF3210731.1"/>
    <property type="molecule type" value="Genomic_DNA"/>
</dbReference>
<feature type="region of interest" description="Disordered" evidence="1">
    <location>
        <begin position="258"/>
        <end position="279"/>
    </location>
</feature>